<proteinExistence type="predicted"/>
<evidence type="ECO:0000313" key="2">
    <source>
        <dbReference type="Proteomes" id="UP001597509"/>
    </source>
</evidence>
<reference evidence="2" key="1">
    <citation type="journal article" date="2019" name="Int. J. Syst. Evol. Microbiol.">
        <title>The Global Catalogue of Microorganisms (GCM) 10K type strain sequencing project: providing services to taxonomists for standard genome sequencing and annotation.</title>
        <authorList>
            <consortium name="The Broad Institute Genomics Platform"/>
            <consortium name="The Broad Institute Genome Sequencing Center for Infectious Disease"/>
            <person name="Wu L."/>
            <person name="Ma J."/>
        </authorList>
    </citation>
    <scope>NUCLEOTIDE SEQUENCE [LARGE SCALE GENOMIC DNA]</scope>
    <source>
        <strain evidence="2">KCTC 22209</strain>
    </source>
</reference>
<gene>
    <name evidence="1" type="ORF">ACFS6I_01375</name>
</gene>
<evidence type="ECO:0008006" key="3">
    <source>
        <dbReference type="Google" id="ProtNLM"/>
    </source>
</evidence>
<comment type="caution">
    <text evidence="1">The sequence shown here is derived from an EMBL/GenBank/DDBJ whole genome shotgun (WGS) entry which is preliminary data.</text>
</comment>
<accession>A0ABW5YQ77</accession>
<dbReference type="RefSeq" id="WP_380917613.1">
    <property type="nucleotide sequence ID" value="NZ_JBHUPE010000001.1"/>
</dbReference>
<dbReference type="Proteomes" id="UP001597509">
    <property type="component" value="Unassembled WGS sequence"/>
</dbReference>
<name>A0ABW5YQ77_9SPHI</name>
<protein>
    <recommendedName>
        <fullName evidence="3">DUF115 domain-containing protein</fullName>
    </recommendedName>
</protein>
<organism evidence="1 2">
    <name type="scientific">Sphingobacterium anhuiense</name>
    <dbReference type="NCBI Taxonomy" id="493780"/>
    <lineage>
        <taxon>Bacteria</taxon>
        <taxon>Pseudomonadati</taxon>
        <taxon>Bacteroidota</taxon>
        <taxon>Sphingobacteriia</taxon>
        <taxon>Sphingobacteriales</taxon>
        <taxon>Sphingobacteriaceae</taxon>
        <taxon>Sphingobacterium</taxon>
    </lineage>
</organism>
<evidence type="ECO:0000313" key="1">
    <source>
        <dbReference type="EMBL" id="MFD2902557.1"/>
    </source>
</evidence>
<dbReference type="EMBL" id="JBHUPE010000001">
    <property type="protein sequence ID" value="MFD2902557.1"/>
    <property type="molecule type" value="Genomic_DNA"/>
</dbReference>
<keyword evidence="2" id="KW-1185">Reference proteome</keyword>
<sequence>MNILILHLSSNFEERELFFAFEKKLKAERCKILHLNATGPSLSENMALVPLADIDSSLWDCVFILGSGKGDFKIDFLNRRFNLPIYLFFCNQNGHVNFLAGIAHNKHNVFGVFYLNPTEKITAIFPFKKTFYFSNLQPSKKRFFNPSIGLDLFHTSKEFAHQIVKIFNTLPQFRLNVYGRPSDRRKLEPYFNSNISFINIIKEDLYFQDDGVLLSSSLNALHAAVSGIPVIIVGDKGFGGILLADNLFDHLESGISGRLGGYLGEEIPGNLVFQEINSIFALSESEIYENSERIRQLVSIENLFDNVIDHVRYRNWIFFKFHEGDYSSLTARLVEGLELTYTATGTANIILKSHNKLLYYLEVAESNFLRLLLSENSLSESIKQFVEINKESYESAVGFLEELWKNKILDLTMIMNVGSLE</sequence>